<feature type="domain" description="Thioredoxin" evidence="9">
    <location>
        <begin position="36"/>
        <end position="225"/>
    </location>
</feature>
<dbReference type="EMBL" id="PEOG01000014">
    <property type="protein sequence ID" value="PIM53999.1"/>
    <property type="molecule type" value="Genomic_DNA"/>
</dbReference>
<evidence type="ECO:0000256" key="3">
    <source>
        <dbReference type="ARBA" id="ARBA00013831"/>
    </source>
</evidence>
<dbReference type="InterPro" id="IPR050824">
    <property type="entry name" value="Thiol_disulfide_DsbA"/>
</dbReference>
<evidence type="ECO:0000259" key="9">
    <source>
        <dbReference type="PROSITE" id="PS51352"/>
    </source>
</evidence>
<evidence type="ECO:0000256" key="2">
    <source>
        <dbReference type="ARBA" id="ARBA00005791"/>
    </source>
</evidence>
<dbReference type="PROSITE" id="PS51352">
    <property type="entry name" value="THIOREDOXIN_2"/>
    <property type="match status" value="1"/>
</dbReference>
<evidence type="ECO:0000313" key="10">
    <source>
        <dbReference type="EMBL" id="PIM53999.1"/>
    </source>
</evidence>
<evidence type="ECO:0000256" key="7">
    <source>
        <dbReference type="ARBA" id="ARBA00023284"/>
    </source>
</evidence>
<organism evidence="10 11">
    <name type="scientific">Roseateles chitinivorans</name>
    <dbReference type="NCBI Taxonomy" id="2917965"/>
    <lineage>
        <taxon>Bacteria</taxon>
        <taxon>Pseudomonadati</taxon>
        <taxon>Pseudomonadota</taxon>
        <taxon>Betaproteobacteria</taxon>
        <taxon>Burkholderiales</taxon>
        <taxon>Sphaerotilaceae</taxon>
        <taxon>Roseateles</taxon>
    </lineage>
</organism>
<keyword evidence="7" id="KW-0676">Redox-active center</keyword>
<dbReference type="SUPFAM" id="SSF52833">
    <property type="entry name" value="Thioredoxin-like"/>
    <property type="match status" value="1"/>
</dbReference>
<dbReference type="GO" id="GO:0015036">
    <property type="term" value="F:disulfide oxidoreductase activity"/>
    <property type="evidence" value="ECO:0007669"/>
    <property type="project" value="UniProtKB-ARBA"/>
</dbReference>
<evidence type="ECO:0000256" key="1">
    <source>
        <dbReference type="ARBA" id="ARBA00004418"/>
    </source>
</evidence>
<accession>A0A2G9CES7</accession>
<dbReference type="AlphaFoldDB" id="A0A2G9CES7"/>
<keyword evidence="5" id="KW-0574">Periplasm</keyword>
<evidence type="ECO:0000256" key="8">
    <source>
        <dbReference type="SAM" id="MobiDB-lite"/>
    </source>
</evidence>
<gene>
    <name evidence="10" type="ORF">CS062_06825</name>
</gene>
<feature type="region of interest" description="Disordered" evidence="8">
    <location>
        <begin position="1"/>
        <end position="20"/>
    </location>
</feature>
<protein>
    <recommendedName>
        <fullName evidence="3">Thiol:disulfide interchange protein DsbA</fullName>
    </recommendedName>
</protein>
<dbReference type="GO" id="GO:0042597">
    <property type="term" value="C:periplasmic space"/>
    <property type="evidence" value="ECO:0007669"/>
    <property type="project" value="UniProtKB-SubCell"/>
</dbReference>
<dbReference type="InterPro" id="IPR013766">
    <property type="entry name" value="Thioredoxin_domain"/>
</dbReference>
<sequence length="242" mass="26283">MAGRCGAGRRGTTKESKMKRREFNTLTALSTAAGGGLLLSGAPAQAQGGPIEGRQYQRLAKPVPGSAPGKIEVIEFFWYGCPHCYVFEPTIEAWAKQLPADVVYRKVHVAFRANVKIHQQMFVTLEAMGKEAQVRPAIFNAIHRGGQSLTDVDAMAKFLAPLGVDPAKFKETYNSFTVQTRVQQATKLQDQYNIDGVPTVAIGGRFLTSPAMAGFGLRVSEEELGQRCIAVANFLLPLARKG</sequence>
<dbReference type="PROSITE" id="PS00194">
    <property type="entry name" value="THIOREDOXIN_1"/>
    <property type="match status" value="1"/>
</dbReference>
<dbReference type="InterPro" id="IPR001853">
    <property type="entry name" value="DSBA-like_thioredoxin_dom"/>
</dbReference>
<proteinExistence type="inferred from homology"/>
<dbReference type="Proteomes" id="UP000231501">
    <property type="component" value="Unassembled WGS sequence"/>
</dbReference>
<dbReference type="Gene3D" id="3.40.30.10">
    <property type="entry name" value="Glutaredoxin"/>
    <property type="match status" value="1"/>
</dbReference>
<keyword evidence="11" id="KW-1185">Reference proteome</keyword>
<evidence type="ECO:0000256" key="6">
    <source>
        <dbReference type="ARBA" id="ARBA00023157"/>
    </source>
</evidence>
<evidence type="ECO:0000256" key="4">
    <source>
        <dbReference type="ARBA" id="ARBA00022729"/>
    </source>
</evidence>
<keyword evidence="4" id="KW-0732">Signal</keyword>
<comment type="subcellular location">
    <subcellularLocation>
        <location evidence="1">Periplasm</location>
    </subcellularLocation>
</comment>
<dbReference type="PANTHER" id="PTHR35891:SF2">
    <property type="entry name" value="THIOL:DISULFIDE INTERCHANGE PROTEIN DSBA"/>
    <property type="match status" value="1"/>
</dbReference>
<comment type="similarity">
    <text evidence="2">Belongs to the thioredoxin family. DsbA subfamily.</text>
</comment>
<dbReference type="InterPro" id="IPR036249">
    <property type="entry name" value="Thioredoxin-like_sf"/>
</dbReference>
<dbReference type="InterPro" id="IPR023205">
    <property type="entry name" value="DsbA/DsbL"/>
</dbReference>
<reference evidence="10 11" key="1">
    <citation type="submission" date="2017-11" db="EMBL/GenBank/DDBJ databases">
        <title>Draft genome sequence of Mitsuaria sp. HWN-4.</title>
        <authorList>
            <person name="Gundlapally S.R."/>
        </authorList>
    </citation>
    <scope>NUCLEOTIDE SEQUENCE [LARGE SCALE GENOMIC DNA]</scope>
    <source>
        <strain evidence="10 11">HWN-4</strain>
    </source>
</reference>
<comment type="caution">
    <text evidence="10">The sequence shown here is derived from an EMBL/GenBank/DDBJ whole genome shotgun (WGS) entry which is preliminary data.</text>
</comment>
<evidence type="ECO:0000256" key="5">
    <source>
        <dbReference type="ARBA" id="ARBA00022764"/>
    </source>
</evidence>
<dbReference type="InterPro" id="IPR017937">
    <property type="entry name" value="Thioredoxin_CS"/>
</dbReference>
<keyword evidence="6" id="KW-1015">Disulfide bond</keyword>
<dbReference type="Pfam" id="PF01323">
    <property type="entry name" value="DSBA"/>
    <property type="match status" value="1"/>
</dbReference>
<name>A0A2G9CES7_9BURK</name>
<dbReference type="PANTHER" id="PTHR35891">
    <property type="entry name" value="THIOL:DISULFIDE INTERCHANGE PROTEIN DSBA"/>
    <property type="match status" value="1"/>
</dbReference>
<dbReference type="CDD" id="cd03019">
    <property type="entry name" value="DsbA_DsbA"/>
    <property type="match status" value="1"/>
</dbReference>
<evidence type="ECO:0000313" key="11">
    <source>
        <dbReference type="Proteomes" id="UP000231501"/>
    </source>
</evidence>